<reference evidence="9 10" key="1">
    <citation type="submission" date="2018-03" db="EMBL/GenBank/DDBJ databases">
        <title>Genomic Encyclopedia of Archaeal and Bacterial Type Strains, Phase II (KMG-II): from individual species to whole genera.</title>
        <authorList>
            <person name="Goeker M."/>
        </authorList>
    </citation>
    <scope>NUCLEOTIDE SEQUENCE [LARGE SCALE GENOMIC DNA]</scope>
    <source>
        <strain evidence="9 10">DSM 101533</strain>
    </source>
</reference>
<comment type="similarity">
    <text evidence="2 5">Belongs to the acyl-CoA dehydrogenase family.</text>
</comment>
<sequence length="387" mass="41313">MMFKRTIFDAHHLELKDQVSGFLDSQVVPFHDHWAAQQATPRDIWHQAGENGLLCRTIPAEYGGHGGDFLESVVVIEALADRRISGILTCLQSDIVAPFILKLGSEAQRKRWLPDFTCGATLGAIAMTEPQGGSDISALTTTATSHGNSFVLNGTKTHISNGSEADVIIVAARSDDPGAANAQPAISLVMAETERQGTHRHAISKAGMPALNTGQITYENCVVPETNLLGAKGMGFIYLMTFLGIERLVLAIYAQAFAERLLYDLIADCDGRPTAEGTVLDYQNTRFSLADLYSSCAVNRAFIDQCIVAANAGHPDPKSACMAKLRATETLRQIAALGVQFRGAAGISGDSGQQAMQDMSDSAVQSVWGGTSEIMLDVIGRGLASVL</sequence>
<accession>A0A2T0VXJ3</accession>
<evidence type="ECO:0000313" key="9">
    <source>
        <dbReference type="EMBL" id="PRY76676.1"/>
    </source>
</evidence>
<dbReference type="InterPro" id="IPR013786">
    <property type="entry name" value="AcylCoA_DH/ox_N"/>
</dbReference>
<name>A0A2T0VXJ3_9RHOB</name>
<keyword evidence="10" id="KW-1185">Reference proteome</keyword>
<dbReference type="GO" id="GO:0005886">
    <property type="term" value="C:plasma membrane"/>
    <property type="evidence" value="ECO:0007669"/>
    <property type="project" value="TreeGrafter"/>
</dbReference>
<comment type="cofactor">
    <cofactor evidence="1 5">
        <name>FAD</name>
        <dbReference type="ChEBI" id="CHEBI:57692"/>
    </cofactor>
</comment>
<dbReference type="PANTHER" id="PTHR43884">
    <property type="entry name" value="ACYL-COA DEHYDROGENASE"/>
    <property type="match status" value="1"/>
</dbReference>
<keyword evidence="5" id="KW-0560">Oxidoreductase</keyword>
<dbReference type="Pfam" id="PF02771">
    <property type="entry name" value="Acyl-CoA_dh_N"/>
    <property type="match status" value="1"/>
</dbReference>
<keyword evidence="3 5" id="KW-0285">Flavoprotein</keyword>
<dbReference type="Gene3D" id="2.40.110.10">
    <property type="entry name" value="Butyryl-CoA Dehydrogenase, subunit A, domain 2"/>
    <property type="match status" value="1"/>
</dbReference>
<evidence type="ECO:0000259" key="8">
    <source>
        <dbReference type="Pfam" id="PF02771"/>
    </source>
</evidence>
<evidence type="ECO:0000313" key="10">
    <source>
        <dbReference type="Proteomes" id="UP000238007"/>
    </source>
</evidence>
<dbReference type="GO" id="GO:0050660">
    <property type="term" value="F:flavin adenine dinucleotide binding"/>
    <property type="evidence" value="ECO:0007669"/>
    <property type="project" value="InterPro"/>
</dbReference>
<evidence type="ECO:0000259" key="6">
    <source>
        <dbReference type="Pfam" id="PF00441"/>
    </source>
</evidence>
<dbReference type="Pfam" id="PF02770">
    <property type="entry name" value="Acyl-CoA_dh_M"/>
    <property type="match status" value="1"/>
</dbReference>
<dbReference type="Gene3D" id="1.20.140.10">
    <property type="entry name" value="Butyryl-CoA Dehydrogenase, subunit A, domain 3"/>
    <property type="match status" value="1"/>
</dbReference>
<feature type="domain" description="Acyl-CoA oxidase/dehydrogenase middle" evidence="7">
    <location>
        <begin position="124"/>
        <end position="221"/>
    </location>
</feature>
<comment type="caution">
    <text evidence="9">The sequence shown here is derived from an EMBL/GenBank/DDBJ whole genome shotgun (WGS) entry which is preliminary data.</text>
</comment>
<dbReference type="InterPro" id="IPR046373">
    <property type="entry name" value="Acyl-CoA_Oxase/DH_mid-dom_sf"/>
</dbReference>
<dbReference type="GO" id="GO:0003995">
    <property type="term" value="F:acyl-CoA dehydrogenase activity"/>
    <property type="evidence" value="ECO:0007669"/>
    <property type="project" value="InterPro"/>
</dbReference>
<dbReference type="InterPro" id="IPR036250">
    <property type="entry name" value="AcylCo_DH-like_C"/>
</dbReference>
<dbReference type="InterPro" id="IPR009075">
    <property type="entry name" value="AcylCo_DH/oxidase_C"/>
</dbReference>
<dbReference type="AlphaFoldDB" id="A0A2T0VXJ3"/>
<evidence type="ECO:0000256" key="3">
    <source>
        <dbReference type="ARBA" id="ARBA00022630"/>
    </source>
</evidence>
<organism evidence="9 10">
    <name type="scientific">Yoonia maritima</name>
    <dbReference type="NCBI Taxonomy" id="1435347"/>
    <lineage>
        <taxon>Bacteria</taxon>
        <taxon>Pseudomonadati</taxon>
        <taxon>Pseudomonadota</taxon>
        <taxon>Alphaproteobacteria</taxon>
        <taxon>Rhodobacterales</taxon>
        <taxon>Paracoccaceae</taxon>
        <taxon>Yoonia</taxon>
    </lineage>
</organism>
<proteinExistence type="inferred from homology"/>
<dbReference type="PROSITE" id="PS00072">
    <property type="entry name" value="ACYL_COA_DH_1"/>
    <property type="match status" value="1"/>
</dbReference>
<evidence type="ECO:0000256" key="4">
    <source>
        <dbReference type="ARBA" id="ARBA00022827"/>
    </source>
</evidence>
<dbReference type="EMBL" id="PVTP01000008">
    <property type="protein sequence ID" value="PRY76676.1"/>
    <property type="molecule type" value="Genomic_DNA"/>
</dbReference>
<dbReference type="PANTHER" id="PTHR43884:SF19">
    <property type="entry name" value="ACYL-COA DEHYDROGENASE FADE4-RELATED"/>
    <property type="match status" value="1"/>
</dbReference>
<feature type="domain" description="Acyl-CoA dehydrogenase/oxidase C-terminal" evidence="6">
    <location>
        <begin position="233"/>
        <end position="383"/>
    </location>
</feature>
<keyword evidence="4 5" id="KW-0274">FAD</keyword>
<dbReference type="RefSeq" id="WP_243394557.1">
    <property type="nucleotide sequence ID" value="NZ_PVTP01000008.1"/>
</dbReference>
<dbReference type="SUPFAM" id="SSF47203">
    <property type="entry name" value="Acyl-CoA dehydrogenase C-terminal domain-like"/>
    <property type="match status" value="1"/>
</dbReference>
<dbReference type="Proteomes" id="UP000238007">
    <property type="component" value="Unassembled WGS sequence"/>
</dbReference>
<dbReference type="InterPro" id="IPR006091">
    <property type="entry name" value="Acyl-CoA_Oxase/DH_mid-dom"/>
</dbReference>
<evidence type="ECO:0000259" key="7">
    <source>
        <dbReference type="Pfam" id="PF02770"/>
    </source>
</evidence>
<dbReference type="InterPro" id="IPR037069">
    <property type="entry name" value="AcylCoA_DH/ox_N_sf"/>
</dbReference>
<dbReference type="SUPFAM" id="SSF56645">
    <property type="entry name" value="Acyl-CoA dehydrogenase NM domain-like"/>
    <property type="match status" value="1"/>
</dbReference>
<gene>
    <name evidence="9" type="ORF">CLV80_108140</name>
</gene>
<evidence type="ECO:0000256" key="1">
    <source>
        <dbReference type="ARBA" id="ARBA00001974"/>
    </source>
</evidence>
<protein>
    <submittedName>
        <fullName evidence="9">Acyl-CoA dehydrogenase</fullName>
    </submittedName>
</protein>
<dbReference type="Gene3D" id="1.10.540.10">
    <property type="entry name" value="Acyl-CoA dehydrogenase/oxidase, N-terminal domain"/>
    <property type="match status" value="1"/>
</dbReference>
<dbReference type="InterPro" id="IPR009100">
    <property type="entry name" value="AcylCoA_DH/oxidase_NM_dom_sf"/>
</dbReference>
<dbReference type="Pfam" id="PF00441">
    <property type="entry name" value="Acyl-CoA_dh_1"/>
    <property type="match status" value="1"/>
</dbReference>
<feature type="domain" description="Acyl-CoA dehydrogenase/oxidase N-terminal" evidence="8">
    <location>
        <begin position="11"/>
        <end position="117"/>
    </location>
</feature>
<evidence type="ECO:0000256" key="2">
    <source>
        <dbReference type="ARBA" id="ARBA00009347"/>
    </source>
</evidence>
<dbReference type="InterPro" id="IPR006089">
    <property type="entry name" value="Acyl-CoA_DH_CS"/>
</dbReference>
<evidence type="ECO:0000256" key="5">
    <source>
        <dbReference type="RuleBase" id="RU362125"/>
    </source>
</evidence>